<dbReference type="InterPro" id="IPR029141">
    <property type="entry name" value="FimA_N"/>
</dbReference>
<comment type="subcellular location">
    <subcellularLocation>
        <location evidence="1">Fimbrium</location>
    </subcellularLocation>
</comment>
<proteinExistence type="inferred from homology"/>
<keyword evidence="4" id="KW-0281">Fimbrium</keyword>
<dbReference type="GO" id="GO:0009289">
    <property type="term" value="C:pilus"/>
    <property type="evidence" value="ECO:0007669"/>
    <property type="project" value="UniProtKB-SubCell"/>
</dbReference>
<reference evidence="6 7" key="1">
    <citation type="submission" date="2018-06" db="EMBL/GenBank/DDBJ databases">
        <authorList>
            <consortium name="Pathogen Informatics"/>
            <person name="Doyle S."/>
        </authorList>
    </citation>
    <scope>NUCLEOTIDE SEQUENCE [LARGE SCALE GENOMIC DNA]</scope>
    <source>
        <strain evidence="6 7">NCTC11190</strain>
    </source>
</reference>
<evidence type="ECO:0000256" key="4">
    <source>
        <dbReference type="ARBA" id="ARBA00023263"/>
    </source>
</evidence>
<evidence type="ECO:0000313" key="7">
    <source>
        <dbReference type="Proteomes" id="UP000255233"/>
    </source>
</evidence>
<sequence>MKRIFLWMTSAATVLAVSCNKSELQQPGGGNGGRNPLTVRVSFDTGTPSVPGGAWRPVAKSVSPAVSIEYGAGAVPETRAVTALDDQNEKTVHDLWALQYTEQGALVGEPFYTDRIQQSDASVTVEINLTSSEGKTNRVYFVANTGDKSLFNASNAATETAFQNLSRTQTAEYKPSSATGLLMNGLYSGTVGAEMNGVTLKRGVAKVNFSYTTDSEFGKKFTVESVTLKNAANKIHYVKTASAPWPDADASNHTSYPAETLGGDPKTGSYTWYLPENLQTAVKNAKGEGWATYIEIAGRWTGHGDGLPRNVTYYIPVGSDGVTQTNYSVERNKIYTVSVTLKGANDADTRVKVEEAVTPVLANCGMVVPGGQVAFSVEDRQKKLIETEAASLPLKSWSKSTDYTAYLIWQDAQSLVSSVEYNKALGYVVVKTASGKSGNAVVGLFPAGTQQSQARTANCIWSWHVWVTNYHPDGTKKYNLGINQKASESTGQVHTYGAKYMAAVNAVKPTTGYSNSNIRVIMDRNLGATKTYYTAPASGDNTADQAFGMFYQWGRKDPFPRATGADIDPSSATSETINIYDIDNQILTEDGTGYKKTDIKTGGVVSGNNSLGYAVSHPLVFIYNSTTPYDWYATSESNQNDALWGDKAEKKSVYDPCPEGWRIAPNETWSDFSRTTIATSPLNGTFPYYIKGDPKEDGKSGDYGMTNGRLYKVSSSGEGTPLAWYPAPGYRTTPAAH</sequence>
<dbReference type="EMBL" id="UGVL01000001">
    <property type="protein sequence ID" value="SUE34484.1"/>
    <property type="molecule type" value="Genomic_DNA"/>
</dbReference>
<evidence type="ECO:0000259" key="5">
    <source>
        <dbReference type="Pfam" id="PF06321"/>
    </source>
</evidence>
<keyword evidence="3" id="KW-0732">Signal</keyword>
<dbReference type="AlphaFoldDB" id="A0A379MRX5"/>
<keyword evidence="7" id="KW-1185">Reference proteome</keyword>
<accession>A0A379MRX5</accession>
<evidence type="ECO:0000256" key="1">
    <source>
        <dbReference type="ARBA" id="ARBA00004561"/>
    </source>
</evidence>
<dbReference type="Pfam" id="PF06321">
    <property type="entry name" value="P_gingi_FimA"/>
    <property type="match status" value="1"/>
</dbReference>
<organism evidence="6 7">
    <name type="scientific">Rikenella microfusus</name>
    <dbReference type="NCBI Taxonomy" id="28139"/>
    <lineage>
        <taxon>Bacteria</taxon>
        <taxon>Pseudomonadati</taxon>
        <taxon>Bacteroidota</taxon>
        <taxon>Bacteroidia</taxon>
        <taxon>Bacteroidales</taxon>
        <taxon>Rikenellaceae</taxon>
        <taxon>Rikenella</taxon>
    </lineage>
</organism>
<dbReference type="RefSeq" id="WP_115356425.1">
    <property type="nucleotide sequence ID" value="NZ_UGVL01000001.1"/>
</dbReference>
<dbReference type="Proteomes" id="UP000255233">
    <property type="component" value="Unassembled WGS sequence"/>
</dbReference>
<name>A0A379MRX5_9BACT</name>
<feature type="domain" description="Major fimbrial subunit protein N-terminal" evidence="5">
    <location>
        <begin position="82"/>
        <end position="194"/>
    </location>
</feature>
<comment type="similarity">
    <text evidence="2">Belongs to the bacteroidetes fimbrillin superfamily. FimA/Mfa1 family.</text>
</comment>
<evidence type="ECO:0000313" key="6">
    <source>
        <dbReference type="EMBL" id="SUE34484.1"/>
    </source>
</evidence>
<evidence type="ECO:0000256" key="3">
    <source>
        <dbReference type="ARBA" id="ARBA00022729"/>
    </source>
</evidence>
<gene>
    <name evidence="6" type="ORF">NCTC11190_01708</name>
</gene>
<dbReference type="PROSITE" id="PS51257">
    <property type="entry name" value="PROKAR_LIPOPROTEIN"/>
    <property type="match status" value="1"/>
</dbReference>
<evidence type="ECO:0000256" key="2">
    <source>
        <dbReference type="ARBA" id="ARBA00006011"/>
    </source>
</evidence>
<dbReference type="OrthoDB" id="1164152at2"/>
<dbReference type="Gene3D" id="2.60.40.2580">
    <property type="match status" value="1"/>
</dbReference>
<protein>
    <recommendedName>
        <fullName evidence="5">Major fimbrial subunit protein N-terminal domain-containing protein</fullName>
    </recommendedName>
</protein>